<feature type="domain" description="RCK C-terminal" evidence="2">
    <location>
        <begin position="134"/>
        <end position="215"/>
    </location>
</feature>
<dbReference type="InterPro" id="IPR050721">
    <property type="entry name" value="Trk_Ktr_HKT_K-transport"/>
</dbReference>
<dbReference type="STRING" id="33007.HMPREF3198_02235"/>
<dbReference type="RefSeq" id="WP_024331653.1">
    <property type="nucleotide sequence ID" value="NZ_JASOXK010000006.1"/>
</dbReference>
<comment type="caution">
    <text evidence="3">The sequence shown here is derived from an EMBL/GenBank/DDBJ whole genome shotgun (WGS) entry which is preliminary data.</text>
</comment>
<dbReference type="PROSITE" id="PS51201">
    <property type="entry name" value="RCK_N"/>
    <property type="match status" value="1"/>
</dbReference>
<dbReference type="AlphaFoldDB" id="A0A2I1IL33"/>
<proteinExistence type="predicted"/>
<dbReference type="PANTHER" id="PTHR43833">
    <property type="entry name" value="POTASSIUM CHANNEL PROTEIN 2-RELATED-RELATED"/>
    <property type="match status" value="1"/>
</dbReference>
<dbReference type="InterPro" id="IPR006037">
    <property type="entry name" value="RCK_C"/>
</dbReference>
<dbReference type="GO" id="GO:0008324">
    <property type="term" value="F:monoatomic cation transmembrane transporter activity"/>
    <property type="evidence" value="ECO:0007669"/>
    <property type="project" value="InterPro"/>
</dbReference>
<dbReference type="InterPro" id="IPR003148">
    <property type="entry name" value="RCK_N"/>
</dbReference>
<dbReference type="InterPro" id="IPR036291">
    <property type="entry name" value="NAD(P)-bd_dom_sf"/>
</dbReference>
<gene>
    <name evidence="3" type="ORF">CYJ19_08935</name>
</gene>
<evidence type="ECO:0000313" key="4">
    <source>
        <dbReference type="Proteomes" id="UP000235122"/>
    </source>
</evidence>
<protein>
    <submittedName>
        <fullName evidence="3">TrkA family potassium uptake protein</fullName>
    </submittedName>
</protein>
<reference evidence="3 4" key="1">
    <citation type="submission" date="2017-12" db="EMBL/GenBank/DDBJ databases">
        <title>Phylogenetic diversity of female urinary microbiome.</title>
        <authorList>
            <person name="Thomas-White K."/>
            <person name="Wolfe A.J."/>
        </authorList>
    </citation>
    <scope>NUCLEOTIDE SEQUENCE [LARGE SCALE GENOMIC DNA]</scope>
    <source>
        <strain evidence="3 4">UMB0402</strain>
    </source>
</reference>
<dbReference type="Proteomes" id="UP000235122">
    <property type="component" value="Unassembled WGS sequence"/>
</dbReference>
<accession>A0A2I1IL33</accession>
<dbReference type="PANTHER" id="PTHR43833:SF8">
    <property type="entry name" value="TRK SYSTEM POTASSIUM UPTAKE PROTEIN TRKA"/>
    <property type="match status" value="1"/>
</dbReference>
<dbReference type="PROSITE" id="PS51202">
    <property type="entry name" value="RCK_C"/>
    <property type="match status" value="1"/>
</dbReference>
<dbReference type="Gene3D" id="3.40.50.720">
    <property type="entry name" value="NAD(P)-binding Rossmann-like Domain"/>
    <property type="match status" value="1"/>
</dbReference>
<name>A0A2I1IL33_9ACTO</name>
<dbReference type="EMBL" id="PKKO01000005">
    <property type="protein sequence ID" value="PKY71833.1"/>
    <property type="molecule type" value="Genomic_DNA"/>
</dbReference>
<organism evidence="3 4">
    <name type="scientific">Winkia neuii</name>
    <dbReference type="NCBI Taxonomy" id="33007"/>
    <lineage>
        <taxon>Bacteria</taxon>
        <taxon>Bacillati</taxon>
        <taxon>Actinomycetota</taxon>
        <taxon>Actinomycetes</taxon>
        <taxon>Actinomycetales</taxon>
        <taxon>Actinomycetaceae</taxon>
        <taxon>Winkia</taxon>
    </lineage>
</organism>
<feature type="domain" description="RCK N-terminal" evidence="1">
    <location>
        <begin position="1"/>
        <end position="118"/>
    </location>
</feature>
<evidence type="ECO:0000259" key="2">
    <source>
        <dbReference type="PROSITE" id="PS51202"/>
    </source>
</evidence>
<dbReference type="GeneID" id="35866973"/>
<dbReference type="GO" id="GO:0006813">
    <property type="term" value="P:potassium ion transport"/>
    <property type="evidence" value="ECO:0007669"/>
    <property type="project" value="InterPro"/>
</dbReference>
<evidence type="ECO:0000313" key="3">
    <source>
        <dbReference type="EMBL" id="PKY71833.1"/>
    </source>
</evidence>
<dbReference type="SUPFAM" id="SSF51735">
    <property type="entry name" value="NAD(P)-binding Rossmann-fold domains"/>
    <property type="match status" value="1"/>
</dbReference>
<sequence length="221" mass="24576">MHFVIMGSGRVGAAMAIELDRQGHSVAVVDQNPAAFRRLKKDFSGQKVKGVGFDRDTLRQAGIEDAYAFAAVSNGDNSNILSARVARETFGVKRVVARIYDPRRAELYQRLGIATVGPVKWTTRAMLRRMLPDNSEVIFADQTNGIELLRARPAKMWLTRPFSELEDALGVRVAYLSRLGKPILARPEYVVQENDELFLAVPHSELANVSHQLANGQSEEK</sequence>
<dbReference type="Pfam" id="PF02254">
    <property type="entry name" value="TrkA_N"/>
    <property type="match status" value="1"/>
</dbReference>
<evidence type="ECO:0000259" key="1">
    <source>
        <dbReference type="PROSITE" id="PS51201"/>
    </source>
</evidence>
<keyword evidence="4" id="KW-1185">Reference proteome</keyword>